<keyword evidence="10" id="KW-0969">Cilium</keyword>
<sequence>MADSRNDRSRIPKEQLTAYERWELPLLDARGNEVPREEERDIKPLTAAELQDIHQQAEAEGHGAGLEKGHREGFAKGREEGFAQGVKAGTVEGREKGERAGREHSKQQMQALEKRIDLVMESLVLPIRQQQNELEEALVQLATAVAKAVVQRELSQDSSHIMQVVRQAMAALPSTTETVRISANPQDIEPLQASLARLDASTKLVEDAAISPGGCRVETRYSLVDFTVEKRFQQVVCALVNDASKNEPQEPGDDSSAL</sequence>
<dbReference type="EMBL" id="CP011494">
    <property type="protein sequence ID" value="AKO51882.1"/>
    <property type="molecule type" value="Genomic_DNA"/>
</dbReference>
<evidence type="ECO:0000256" key="1">
    <source>
        <dbReference type="ARBA" id="ARBA00003041"/>
    </source>
</evidence>
<evidence type="ECO:0000256" key="6">
    <source>
        <dbReference type="ARBA" id="ARBA00022927"/>
    </source>
</evidence>
<keyword evidence="6" id="KW-0653">Protein transport</keyword>
<evidence type="ECO:0000256" key="4">
    <source>
        <dbReference type="ARBA" id="ARBA00022448"/>
    </source>
</evidence>
<dbReference type="Pfam" id="PF02108">
    <property type="entry name" value="FliH"/>
    <property type="match status" value="1"/>
</dbReference>
<keyword evidence="10" id="KW-0966">Cell projection</keyword>
<feature type="compositionally biased region" description="Basic and acidic residues" evidence="8">
    <location>
        <begin position="92"/>
        <end position="107"/>
    </location>
</feature>
<dbReference type="PANTHER" id="PTHR34982">
    <property type="entry name" value="YOP PROTEINS TRANSLOCATION PROTEIN L"/>
    <property type="match status" value="1"/>
</dbReference>
<evidence type="ECO:0000256" key="8">
    <source>
        <dbReference type="SAM" id="MobiDB-lite"/>
    </source>
</evidence>
<dbReference type="KEGG" id="mpq:ABA45_05160"/>
<comment type="similarity">
    <text evidence="2">Belongs to the FliH family.</text>
</comment>
<dbReference type="Proteomes" id="UP000036406">
    <property type="component" value="Chromosome"/>
</dbReference>
<feature type="region of interest" description="Disordered" evidence="8">
    <location>
        <begin position="79"/>
        <end position="107"/>
    </location>
</feature>
<dbReference type="GO" id="GO:0044781">
    <property type="term" value="P:bacterial-type flagellum organization"/>
    <property type="evidence" value="ECO:0007669"/>
    <property type="project" value="UniProtKB-KW"/>
</dbReference>
<keyword evidence="4" id="KW-0813">Transport</keyword>
<keyword evidence="7" id="KW-1006">Bacterial flagellum protein export</keyword>
<comment type="function">
    <text evidence="1">Needed for flagellar regrowth and assembly.</text>
</comment>
<accession>A0A0H4IA09</accession>
<gene>
    <name evidence="10" type="ORF">ABA45_05160</name>
</gene>
<evidence type="ECO:0000256" key="7">
    <source>
        <dbReference type="ARBA" id="ARBA00023225"/>
    </source>
</evidence>
<dbReference type="PATRIC" id="fig|330734.3.peg.1093"/>
<dbReference type="GO" id="GO:0005829">
    <property type="term" value="C:cytosol"/>
    <property type="evidence" value="ECO:0007669"/>
    <property type="project" value="TreeGrafter"/>
</dbReference>
<dbReference type="InterPro" id="IPR018035">
    <property type="entry name" value="Flagellar_FliH/T3SS_HrpE"/>
</dbReference>
<protein>
    <recommendedName>
        <fullName evidence="3">Flagellar assembly protein FliH</fullName>
    </recommendedName>
</protein>
<dbReference type="RefSeq" id="WP_048384587.1">
    <property type="nucleotide sequence ID" value="NZ_CP011494.1"/>
</dbReference>
<evidence type="ECO:0000256" key="3">
    <source>
        <dbReference type="ARBA" id="ARBA00016507"/>
    </source>
</evidence>
<dbReference type="GO" id="GO:0015031">
    <property type="term" value="P:protein transport"/>
    <property type="evidence" value="ECO:0007669"/>
    <property type="project" value="UniProtKB-KW"/>
</dbReference>
<dbReference type="AlphaFoldDB" id="A0A0H4IA09"/>
<organism evidence="10 11">
    <name type="scientific">Marinobacter psychrophilus</name>
    <dbReference type="NCBI Taxonomy" id="330734"/>
    <lineage>
        <taxon>Bacteria</taxon>
        <taxon>Pseudomonadati</taxon>
        <taxon>Pseudomonadota</taxon>
        <taxon>Gammaproteobacteria</taxon>
        <taxon>Pseudomonadales</taxon>
        <taxon>Marinobacteraceae</taxon>
        <taxon>Marinobacter</taxon>
    </lineage>
</organism>
<dbReference type="STRING" id="330734.ABA45_05160"/>
<feature type="domain" description="Flagellar assembly protein FliH/Type III secretion system HrpE" evidence="9">
    <location>
        <begin position="114"/>
        <end position="235"/>
    </location>
</feature>
<reference evidence="10 11" key="1">
    <citation type="submission" date="2015-05" db="EMBL/GenBank/DDBJ databases">
        <title>Complete genome of Marinobacter psychrophilus strain 20041T isolated from sea-ice of the Canadian Basin.</title>
        <authorList>
            <person name="Song L."/>
            <person name="Ren L."/>
            <person name="Yu Y."/>
            <person name="Wang X."/>
        </authorList>
    </citation>
    <scope>NUCLEOTIDE SEQUENCE [LARGE SCALE GENOMIC DNA]</scope>
    <source>
        <strain evidence="10 11">20041</strain>
    </source>
</reference>
<proteinExistence type="inferred from homology"/>
<evidence type="ECO:0000259" key="9">
    <source>
        <dbReference type="Pfam" id="PF02108"/>
    </source>
</evidence>
<name>A0A0H4IA09_9GAMM</name>
<evidence type="ECO:0000256" key="5">
    <source>
        <dbReference type="ARBA" id="ARBA00022795"/>
    </source>
</evidence>
<keyword evidence="11" id="KW-1185">Reference proteome</keyword>
<evidence type="ECO:0000256" key="2">
    <source>
        <dbReference type="ARBA" id="ARBA00006602"/>
    </source>
</evidence>
<dbReference type="PANTHER" id="PTHR34982:SF1">
    <property type="entry name" value="FLAGELLAR ASSEMBLY PROTEIN FLIH"/>
    <property type="match status" value="1"/>
</dbReference>
<evidence type="ECO:0000313" key="10">
    <source>
        <dbReference type="EMBL" id="AKO51882.1"/>
    </source>
</evidence>
<evidence type="ECO:0000313" key="11">
    <source>
        <dbReference type="Proteomes" id="UP000036406"/>
    </source>
</evidence>
<keyword evidence="10" id="KW-0282">Flagellum</keyword>
<dbReference type="InterPro" id="IPR051472">
    <property type="entry name" value="T3SS_Stator/FliH"/>
</dbReference>
<keyword evidence="5" id="KW-1005">Bacterial flagellum biogenesis</keyword>